<dbReference type="EMBL" id="CP151406">
    <property type="protein sequence ID" value="WZJ21452.1"/>
    <property type="molecule type" value="Genomic_DNA"/>
</dbReference>
<evidence type="ECO:0000313" key="4">
    <source>
        <dbReference type="Proteomes" id="UP001479520"/>
    </source>
</evidence>
<dbReference type="NCBIfam" id="NF008573">
    <property type="entry name" value="PRK11525.1"/>
    <property type="match status" value="1"/>
</dbReference>
<feature type="compositionally biased region" description="Basic and acidic residues" evidence="1">
    <location>
        <begin position="265"/>
        <end position="283"/>
    </location>
</feature>
<gene>
    <name evidence="3" type="primary">dinD</name>
    <name evidence="3" type="ORF">AADV58_16095</name>
</gene>
<proteinExistence type="predicted"/>
<dbReference type="Pfam" id="PF02498">
    <property type="entry name" value="Bro-N"/>
    <property type="match status" value="1"/>
</dbReference>
<feature type="domain" description="Bro-N" evidence="2">
    <location>
        <begin position="18"/>
        <end position="111"/>
    </location>
</feature>
<dbReference type="InterPro" id="IPR003497">
    <property type="entry name" value="BRO_N_domain"/>
</dbReference>
<sequence>MTDSPVSRQHHASFEGLRQLDDAGNEYWLARKLATALDYSQYRHFLPAIERARIACEQSGQAVSDHFEDVLTMVDIGSGAKRQIEDIRLSRYACYLIVQNGDPSKPVIANGQTYFAIQTRRQELANDTAFGQLSEDEKRLAIRNELAQHNKYLAAAAAEAGVESGLDFAVFQDHGYRGLYGGLGAKAIHARKGLKKSQKILDHMGSTELAANLFRATQTEEKLRRDGVKGKQEANLTHLAVGRKVRETIKELGGTMPEDLPTPERSIRQIEHAQQRIEKKDTD</sequence>
<reference evidence="3 4" key="1">
    <citation type="submission" date="2024-04" db="EMBL/GenBank/DDBJ databases">
        <title>Dissimilatory iodate-reducing microorganisms contribute to the enrichment of iodine in groundwater.</title>
        <authorList>
            <person name="Jiang Z."/>
        </authorList>
    </citation>
    <scope>NUCLEOTIDE SEQUENCE [LARGE SCALE GENOMIC DNA]</scope>
    <source>
        <strain evidence="3 4">NCP973</strain>
    </source>
</reference>
<dbReference type="Proteomes" id="UP001479520">
    <property type="component" value="Chromosome"/>
</dbReference>
<evidence type="ECO:0000313" key="3">
    <source>
        <dbReference type="EMBL" id="WZJ21452.1"/>
    </source>
</evidence>
<evidence type="ECO:0000256" key="1">
    <source>
        <dbReference type="SAM" id="MobiDB-lite"/>
    </source>
</evidence>
<keyword evidence="4" id="KW-1185">Reference proteome</keyword>
<organism evidence="3 4">
    <name type="scientific">Azonexus hydrophilus</name>
    <dbReference type="NCBI Taxonomy" id="418702"/>
    <lineage>
        <taxon>Bacteria</taxon>
        <taxon>Pseudomonadati</taxon>
        <taxon>Pseudomonadota</taxon>
        <taxon>Betaproteobacteria</taxon>
        <taxon>Rhodocyclales</taxon>
        <taxon>Azonexaceae</taxon>
        <taxon>Azonexus</taxon>
    </lineage>
</organism>
<protein>
    <submittedName>
        <fullName evidence="3">DNA damage-inducible protein D</fullName>
    </submittedName>
</protein>
<evidence type="ECO:0000259" key="2">
    <source>
        <dbReference type="Pfam" id="PF02498"/>
    </source>
</evidence>
<name>A0ABZ2XHS2_9RHOO</name>
<feature type="region of interest" description="Disordered" evidence="1">
    <location>
        <begin position="253"/>
        <end position="283"/>
    </location>
</feature>
<accession>A0ABZ2XHS2</accession>
<dbReference type="RefSeq" id="WP_028994267.1">
    <property type="nucleotide sequence ID" value="NZ_CP151406.1"/>
</dbReference>